<evidence type="ECO:0000313" key="3">
    <source>
        <dbReference type="EMBL" id="QAX93279.1"/>
    </source>
</evidence>
<keyword evidence="4" id="KW-1185">Reference proteome</keyword>
<keyword evidence="1" id="KW-0175">Coiled coil</keyword>
<accession>A0A411AYU2</accession>
<dbReference type="Pfam" id="PF25746">
    <property type="entry name" value="Phage_Repressor_c"/>
    <property type="match status" value="1"/>
</dbReference>
<sequence>MNVVSVDSGNVHVADETVSHPFPKYSTPKMALMKFRFTDAPVTCMTCITKEGEATMPAAAKKTTAAAKKTAAKKTDTAPSAATNAADTDELISAVHATIDQIKAVAPGAGAHGEAGELKREAEEKIRQLPTAKRNTLRAALNEAFKAVTEPKAEEPGKDVEPAKAPRVVEAEDPRSYKGVPKLINDGVKAFSEGLDLGLKLSSVGERLARIILDMRLAIPNPDAGNLPDLTSERKTTKNGAGAIYDEVRKSISEDDVDRLSAHASMVRASQNKASDVLVDWLHSFDTTERAQSVQVATDLFPGVDKFLKDDAPVSEAVRALYASHEISLPRYGRTELARIDRRVKALDAATKELDALDGDDTKAEELKGKISDLKAEIPEEFLEKTPEKTDAQKATEALDAVKAAVEKAGKRAKAVKTAAQKRKVKAEAYEIIRAFVKELDLDLSALIPADEEA</sequence>
<proteinExistence type="predicted"/>
<dbReference type="EMBL" id="MK450421">
    <property type="protein sequence ID" value="QAX93279.1"/>
    <property type="molecule type" value="Genomic_DNA"/>
</dbReference>
<feature type="coiled-coil region" evidence="1">
    <location>
        <begin position="357"/>
        <end position="412"/>
    </location>
</feature>
<gene>
    <name evidence="3" type="primary">23</name>
    <name evidence="3" type="ORF">SEA_VASH_23</name>
</gene>
<dbReference type="KEGG" id="vg:55011269"/>
<protein>
    <submittedName>
        <fullName evidence="3">Uncharacterized protein</fullName>
    </submittedName>
</protein>
<dbReference type="RefSeq" id="YP_009819848.1">
    <property type="nucleotide sequence ID" value="NC_048154.1"/>
</dbReference>
<dbReference type="GeneID" id="55011269"/>
<evidence type="ECO:0000313" key="4">
    <source>
        <dbReference type="Proteomes" id="UP000289278"/>
    </source>
</evidence>
<evidence type="ECO:0000256" key="2">
    <source>
        <dbReference type="SAM" id="MobiDB-lite"/>
    </source>
</evidence>
<dbReference type="Proteomes" id="UP000289278">
    <property type="component" value="Segment"/>
</dbReference>
<organism evidence="3 4">
    <name type="scientific">Streptomyces phage Vash</name>
    <dbReference type="NCBI Taxonomy" id="2510568"/>
    <lineage>
        <taxon>Viruses</taxon>
        <taxon>Duplodnaviria</taxon>
        <taxon>Heunggongvirae</taxon>
        <taxon>Uroviricota</taxon>
        <taxon>Caudoviricetes</taxon>
        <taxon>Colingsworthviridae</taxon>
        <taxon>Vashvirus</taxon>
        <taxon>Vashvirus vash</taxon>
    </lineage>
</organism>
<dbReference type="InterPro" id="IPR058005">
    <property type="entry name" value="Repressor_C"/>
</dbReference>
<evidence type="ECO:0000256" key="1">
    <source>
        <dbReference type="SAM" id="Coils"/>
    </source>
</evidence>
<name>A0A411AYU2_9CAUD</name>
<reference evidence="3 4" key="1">
    <citation type="submission" date="2019-01" db="EMBL/GenBank/DDBJ databases">
        <authorList>
            <person name="Terrell S.O."/>
            <person name="Kelly J.L."/>
            <person name="Nayek S."/>
            <person name="Klug H.M."/>
            <person name="Layton S.R."/>
            <person name="Kim T."/>
            <person name="Hughes L.E."/>
            <person name="Garlena R.A."/>
            <person name="Russell D.A."/>
            <person name="Pope W.H."/>
            <person name="Jacobs-Sera D."/>
            <person name="Hatfull G.F."/>
        </authorList>
    </citation>
    <scope>NUCLEOTIDE SEQUENCE [LARGE SCALE GENOMIC DNA]</scope>
</reference>
<feature type="region of interest" description="Disordered" evidence="2">
    <location>
        <begin position="150"/>
        <end position="172"/>
    </location>
</feature>